<gene>
    <name evidence="1" type="ORF">MC7420_1806</name>
</gene>
<accession>B4VME3</accession>
<dbReference type="RefSeq" id="WP_006099761.1">
    <property type="nucleotide sequence ID" value="NZ_DS989845.1"/>
</dbReference>
<dbReference type="GO" id="GO:0000160">
    <property type="term" value="P:phosphorelay signal transduction system"/>
    <property type="evidence" value="ECO:0007669"/>
    <property type="project" value="InterPro"/>
</dbReference>
<evidence type="ECO:0000313" key="1">
    <source>
        <dbReference type="EMBL" id="EDX76803.1"/>
    </source>
</evidence>
<dbReference type="eggNOG" id="COG2198">
    <property type="taxonomic scope" value="Bacteria"/>
</dbReference>
<evidence type="ECO:0000313" key="2">
    <source>
        <dbReference type="Proteomes" id="UP000003835"/>
    </source>
</evidence>
<dbReference type="SUPFAM" id="SSF47226">
    <property type="entry name" value="Histidine-containing phosphotransfer domain, HPT domain"/>
    <property type="match status" value="1"/>
</dbReference>
<evidence type="ECO:0008006" key="3">
    <source>
        <dbReference type="Google" id="ProtNLM"/>
    </source>
</evidence>
<dbReference type="HOGENOM" id="CLU_1287639_0_0_3"/>
<dbReference type="EMBL" id="DS989845">
    <property type="protein sequence ID" value="EDX76803.1"/>
    <property type="molecule type" value="Genomic_DNA"/>
</dbReference>
<proteinExistence type="predicted"/>
<dbReference type="AlphaFoldDB" id="B4VME3"/>
<protein>
    <recommendedName>
        <fullName evidence="3">HPt domain-containing protein</fullName>
    </recommendedName>
</protein>
<dbReference type="STRING" id="118168.MC7420_1806"/>
<dbReference type="Gene3D" id="1.20.120.160">
    <property type="entry name" value="HPT domain"/>
    <property type="match status" value="1"/>
</dbReference>
<dbReference type="InterPro" id="IPR036641">
    <property type="entry name" value="HPT_dom_sf"/>
</dbReference>
<keyword evidence="2" id="KW-1185">Reference proteome</keyword>
<dbReference type="Proteomes" id="UP000003835">
    <property type="component" value="Unassembled WGS sequence"/>
</dbReference>
<organism evidence="1 2">
    <name type="scientific">Coleofasciculus chthonoplastes PCC 7420</name>
    <dbReference type="NCBI Taxonomy" id="118168"/>
    <lineage>
        <taxon>Bacteria</taxon>
        <taxon>Bacillati</taxon>
        <taxon>Cyanobacteriota</taxon>
        <taxon>Cyanophyceae</taxon>
        <taxon>Coleofasciculales</taxon>
        <taxon>Coleofasciculaceae</taxon>
        <taxon>Coleofasciculus</taxon>
    </lineage>
</organism>
<name>B4VME3_9CYAN</name>
<sequence length="184" mass="20747">MQPEQLQQIKGYYLEAAEAHLQLIEQYLLHLRRTLKDPDQVNELCHATRCGIVGGANLLPISPLHIQGIHQAGLCLVDCVNLIRQQGSLKVDQRLQAFLMQVFYALKKLIDGMKEPSSLTDEQVTHIIATTESMREQLKDHLKGLIQRSRHQSSANLDTESAQETEALSIDDLQSLIDELLQDS</sequence>
<reference evidence="1 2" key="1">
    <citation type="submission" date="2008-07" db="EMBL/GenBank/DDBJ databases">
        <authorList>
            <person name="Tandeau de Marsac N."/>
            <person name="Ferriera S."/>
            <person name="Johnson J."/>
            <person name="Kravitz S."/>
            <person name="Beeson K."/>
            <person name="Sutton G."/>
            <person name="Rogers Y.-H."/>
            <person name="Friedman R."/>
            <person name="Frazier M."/>
            <person name="Venter J.C."/>
        </authorList>
    </citation>
    <scope>NUCLEOTIDE SEQUENCE [LARGE SCALE GENOMIC DNA]</scope>
    <source>
        <strain evidence="1 2">PCC 7420</strain>
    </source>
</reference>
<dbReference type="OrthoDB" id="9844761at2"/>